<gene>
    <name evidence="1" type="ORF">HPB49_002650</name>
</gene>
<organism evidence="1 2">
    <name type="scientific">Dermacentor silvarum</name>
    <name type="common">Tick</name>
    <dbReference type="NCBI Taxonomy" id="543639"/>
    <lineage>
        <taxon>Eukaryota</taxon>
        <taxon>Metazoa</taxon>
        <taxon>Ecdysozoa</taxon>
        <taxon>Arthropoda</taxon>
        <taxon>Chelicerata</taxon>
        <taxon>Arachnida</taxon>
        <taxon>Acari</taxon>
        <taxon>Parasitiformes</taxon>
        <taxon>Ixodida</taxon>
        <taxon>Ixodoidea</taxon>
        <taxon>Ixodidae</taxon>
        <taxon>Rhipicephalinae</taxon>
        <taxon>Dermacentor</taxon>
    </lineage>
</organism>
<accession>A0ACB8C6Y1</accession>
<sequence length="474" mass="49436">MASASSTAFKPVVSPDARTTACPVKSALSDEIKVETESDGEGRGGGRECATPEGDGKTQHRHQQGRSDSFGRPERPSLRSDPPRQLSSAEQRIAATIRQHYYPEGGWGWVVCVCVCLVNALSWGMQLNYGVMHAAAIQQFGEEHAGEAPTHSPASPLGTYSVMDPELRAHANLPAVLINRQGLYVIIAVLGVSILGCACVLTYSFTNYSRLKRNAEEVRNYIAASPGGVKVAADKMSGGRDQAAVGGVIMGDARSSAVAALAVVAAGNESSVGLATQRGAAGNKSDVSLGERSAGTSPVLVRQDASGTATAAQRPGAVQGASFIGHTPAAVAMAASATTSAVVPNWSPLPSCDVAPKVVLETTDFADAAIVFEASSPFHSAPTRSPAPPAGICNAMDPKLRAYINLPVLLINREGLYVIIAVLGVSILGRASFISFINSFNSFNSFINYSRLKRNAEEVRHYIAASSGGAISVR</sequence>
<evidence type="ECO:0000313" key="1">
    <source>
        <dbReference type="EMBL" id="KAH7936688.1"/>
    </source>
</evidence>
<name>A0ACB8C6Y1_DERSI</name>
<dbReference type="EMBL" id="CM023477">
    <property type="protein sequence ID" value="KAH7936688.1"/>
    <property type="molecule type" value="Genomic_DNA"/>
</dbReference>
<evidence type="ECO:0000313" key="2">
    <source>
        <dbReference type="Proteomes" id="UP000821865"/>
    </source>
</evidence>
<comment type="caution">
    <text evidence="1">The sequence shown here is derived from an EMBL/GenBank/DDBJ whole genome shotgun (WGS) entry which is preliminary data.</text>
</comment>
<protein>
    <submittedName>
        <fullName evidence="1">Uncharacterized protein</fullName>
    </submittedName>
</protein>
<proteinExistence type="predicted"/>
<dbReference type="Proteomes" id="UP000821865">
    <property type="component" value="Chromosome 8"/>
</dbReference>
<reference evidence="1" key="1">
    <citation type="submission" date="2020-05" db="EMBL/GenBank/DDBJ databases">
        <title>Large-scale comparative analyses of tick genomes elucidate their genetic diversity and vector capacities.</title>
        <authorList>
            <person name="Jia N."/>
            <person name="Wang J."/>
            <person name="Shi W."/>
            <person name="Du L."/>
            <person name="Sun Y."/>
            <person name="Zhan W."/>
            <person name="Jiang J."/>
            <person name="Wang Q."/>
            <person name="Zhang B."/>
            <person name="Ji P."/>
            <person name="Sakyi L.B."/>
            <person name="Cui X."/>
            <person name="Yuan T."/>
            <person name="Jiang B."/>
            <person name="Yang W."/>
            <person name="Lam T.T.-Y."/>
            <person name="Chang Q."/>
            <person name="Ding S."/>
            <person name="Wang X."/>
            <person name="Zhu J."/>
            <person name="Ruan X."/>
            <person name="Zhao L."/>
            <person name="Wei J."/>
            <person name="Que T."/>
            <person name="Du C."/>
            <person name="Cheng J."/>
            <person name="Dai P."/>
            <person name="Han X."/>
            <person name="Huang E."/>
            <person name="Gao Y."/>
            <person name="Liu J."/>
            <person name="Shao H."/>
            <person name="Ye R."/>
            <person name="Li L."/>
            <person name="Wei W."/>
            <person name="Wang X."/>
            <person name="Wang C."/>
            <person name="Yang T."/>
            <person name="Huo Q."/>
            <person name="Li W."/>
            <person name="Guo W."/>
            <person name="Chen H."/>
            <person name="Zhou L."/>
            <person name="Ni X."/>
            <person name="Tian J."/>
            <person name="Zhou Y."/>
            <person name="Sheng Y."/>
            <person name="Liu T."/>
            <person name="Pan Y."/>
            <person name="Xia L."/>
            <person name="Li J."/>
            <person name="Zhao F."/>
            <person name="Cao W."/>
        </authorList>
    </citation>
    <scope>NUCLEOTIDE SEQUENCE</scope>
    <source>
        <strain evidence="1">Dsil-2018</strain>
    </source>
</reference>
<keyword evidence="2" id="KW-1185">Reference proteome</keyword>